<organism evidence="1 2">
    <name type="scientific">Frankia torreyi</name>
    <dbReference type="NCBI Taxonomy" id="1856"/>
    <lineage>
        <taxon>Bacteria</taxon>
        <taxon>Bacillati</taxon>
        <taxon>Actinomycetota</taxon>
        <taxon>Actinomycetes</taxon>
        <taxon>Frankiales</taxon>
        <taxon>Frankiaceae</taxon>
        <taxon>Frankia</taxon>
    </lineage>
</organism>
<proteinExistence type="predicted"/>
<comment type="caution">
    <text evidence="1">The sequence shown here is derived from an EMBL/GenBank/DDBJ whole genome shotgun (WGS) entry which is preliminary data.</text>
</comment>
<reference evidence="1 2" key="2">
    <citation type="journal article" date="2016" name="Genome Announc.">
        <title>Permanent Draft Genome Sequences for Two Variants of Frankia sp. Strain CpI1, the First Frankia Strain Isolated from Root Nodules of Comptonia peregrina.</title>
        <authorList>
            <person name="Oshone R."/>
            <person name="Hurst S.G.IV."/>
            <person name="Abebe-Akele F."/>
            <person name="Simpson S."/>
            <person name="Morris K."/>
            <person name="Thomas W.K."/>
            <person name="Tisa L.S."/>
        </authorList>
    </citation>
    <scope>NUCLEOTIDE SEQUENCE [LARGE SCALE GENOMIC DNA]</scope>
    <source>
        <strain evidence="2">CpI1-S</strain>
    </source>
</reference>
<evidence type="ECO:0000313" key="1">
    <source>
        <dbReference type="EMBL" id="KJE19343.1"/>
    </source>
</evidence>
<dbReference type="EMBL" id="JYFN01000120">
    <property type="protein sequence ID" value="KJE19343.1"/>
    <property type="molecule type" value="Genomic_DNA"/>
</dbReference>
<dbReference type="RefSeq" id="WP_082122388.1">
    <property type="nucleotide sequence ID" value="NZ_JYFN01000120.1"/>
</dbReference>
<sequence>MSGELWTTGDIARRLGVTSERARQLTHRPTFPAPRQQAAHIRLWDADDVEQWITAFRPENAEPPRGTTGA</sequence>
<evidence type="ECO:0008006" key="3">
    <source>
        <dbReference type="Google" id="ProtNLM"/>
    </source>
</evidence>
<dbReference type="InterPro" id="IPR009061">
    <property type="entry name" value="DNA-bd_dom_put_sf"/>
</dbReference>
<accession>A0A0D8B4Y8</accession>
<reference evidence="2" key="1">
    <citation type="submission" date="2015-02" db="EMBL/GenBank/DDBJ databases">
        <title>Draft Genome of Frankia sp. CpI1-S.</title>
        <authorList>
            <person name="Oshone R.T."/>
            <person name="Ngom M."/>
            <person name="Ghodhbane-Gtari F."/>
            <person name="Gtari M."/>
            <person name="Morris K."/>
            <person name="Thomas K."/>
            <person name="Sen A."/>
            <person name="Tisa L.S."/>
        </authorList>
    </citation>
    <scope>NUCLEOTIDE SEQUENCE [LARGE SCALE GENOMIC DNA]</scope>
    <source>
        <strain evidence="2">CpI1-S</strain>
    </source>
</reference>
<dbReference type="PATRIC" id="fig|1502723.3.peg.1068"/>
<protein>
    <recommendedName>
        <fullName evidence="3">Transcriptional regulator, AlpA family</fullName>
    </recommendedName>
</protein>
<dbReference type="SUPFAM" id="SSF46955">
    <property type="entry name" value="Putative DNA-binding domain"/>
    <property type="match status" value="1"/>
</dbReference>
<dbReference type="Proteomes" id="UP000032545">
    <property type="component" value="Unassembled WGS sequence"/>
</dbReference>
<dbReference type="OrthoDB" id="3391654at2"/>
<gene>
    <name evidence="1" type="ORF">FF36_06373</name>
</gene>
<keyword evidence="2" id="KW-1185">Reference proteome</keyword>
<evidence type="ECO:0000313" key="2">
    <source>
        <dbReference type="Proteomes" id="UP000032545"/>
    </source>
</evidence>
<name>A0A0D8B4Y8_9ACTN</name>
<dbReference type="AlphaFoldDB" id="A0A0D8B4Y8"/>